<dbReference type="InterPro" id="IPR000086">
    <property type="entry name" value="NUDIX_hydrolase_dom"/>
</dbReference>
<dbReference type="PROSITE" id="PS00893">
    <property type="entry name" value="NUDIX_BOX"/>
    <property type="match status" value="1"/>
</dbReference>
<organism evidence="5 6">
    <name type="scientific">Phaeodactylibacter luteus</name>
    <dbReference type="NCBI Taxonomy" id="1564516"/>
    <lineage>
        <taxon>Bacteria</taxon>
        <taxon>Pseudomonadati</taxon>
        <taxon>Bacteroidota</taxon>
        <taxon>Saprospiria</taxon>
        <taxon>Saprospirales</taxon>
        <taxon>Haliscomenobacteraceae</taxon>
        <taxon>Phaeodactylibacter</taxon>
    </lineage>
</organism>
<dbReference type="InterPro" id="IPR020084">
    <property type="entry name" value="NUDIX_hydrolase_CS"/>
</dbReference>
<comment type="caution">
    <text evidence="5">The sequence shown here is derived from an EMBL/GenBank/DDBJ whole genome shotgun (WGS) entry which is preliminary data.</text>
</comment>
<proteinExistence type="inferred from homology"/>
<dbReference type="OrthoDB" id="9816289at2"/>
<comment type="similarity">
    <text evidence="3">Belongs to the Nudix hydrolase family.</text>
</comment>
<evidence type="ECO:0000256" key="2">
    <source>
        <dbReference type="ARBA" id="ARBA00022801"/>
    </source>
</evidence>
<dbReference type="AlphaFoldDB" id="A0A5C6RKY3"/>
<comment type="cofactor">
    <cofactor evidence="1">
        <name>Mg(2+)</name>
        <dbReference type="ChEBI" id="CHEBI:18420"/>
    </cofactor>
</comment>
<dbReference type="SUPFAM" id="SSF55811">
    <property type="entry name" value="Nudix"/>
    <property type="match status" value="1"/>
</dbReference>
<name>A0A5C6RKY3_9BACT</name>
<dbReference type="PANTHER" id="PTHR43046:SF14">
    <property type="entry name" value="MUTT_NUDIX FAMILY PROTEIN"/>
    <property type="match status" value="1"/>
</dbReference>
<dbReference type="PANTHER" id="PTHR43046">
    <property type="entry name" value="GDP-MANNOSE MANNOSYL HYDROLASE"/>
    <property type="match status" value="1"/>
</dbReference>
<dbReference type="EMBL" id="VOOR01000027">
    <property type="protein sequence ID" value="TXB62569.1"/>
    <property type="molecule type" value="Genomic_DNA"/>
</dbReference>
<dbReference type="CDD" id="cd03673">
    <property type="entry name" value="NUDIX_Ap6A_hydrolase"/>
    <property type="match status" value="1"/>
</dbReference>
<evidence type="ECO:0000313" key="6">
    <source>
        <dbReference type="Proteomes" id="UP000321580"/>
    </source>
</evidence>
<dbReference type="GO" id="GO:0016787">
    <property type="term" value="F:hydrolase activity"/>
    <property type="evidence" value="ECO:0007669"/>
    <property type="project" value="UniProtKB-KW"/>
</dbReference>
<evidence type="ECO:0000313" key="5">
    <source>
        <dbReference type="EMBL" id="TXB62569.1"/>
    </source>
</evidence>
<dbReference type="PRINTS" id="PR00502">
    <property type="entry name" value="NUDIXFAMILY"/>
</dbReference>
<dbReference type="InterPro" id="IPR020476">
    <property type="entry name" value="Nudix_hydrolase"/>
</dbReference>
<reference evidence="5 6" key="1">
    <citation type="submission" date="2019-08" db="EMBL/GenBank/DDBJ databases">
        <title>Genome of Phaeodactylibacter luteus.</title>
        <authorList>
            <person name="Bowman J.P."/>
        </authorList>
    </citation>
    <scope>NUCLEOTIDE SEQUENCE [LARGE SCALE GENOMIC DNA]</scope>
    <source>
        <strain evidence="5 6">KCTC 42180</strain>
    </source>
</reference>
<dbReference type="Gene3D" id="3.90.79.10">
    <property type="entry name" value="Nucleoside Triphosphate Pyrophosphohydrolase"/>
    <property type="match status" value="1"/>
</dbReference>
<dbReference type="PROSITE" id="PS51462">
    <property type="entry name" value="NUDIX"/>
    <property type="match status" value="1"/>
</dbReference>
<evidence type="ECO:0000256" key="1">
    <source>
        <dbReference type="ARBA" id="ARBA00001946"/>
    </source>
</evidence>
<feature type="domain" description="Nudix hydrolase" evidence="4">
    <location>
        <begin position="76"/>
        <end position="207"/>
    </location>
</feature>
<protein>
    <submittedName>
        <fullName evidence="5">NUDIX hydrolase</fullName>
    </submittedName>
</protein>
<sequence>MYKIYINGTPLLLSAFPEDGFQPDSNPRHMATRYTGNPRSVLSYMDLLEKNARFDQVTLYAKDAEQLFRDFCSQFNVIPAAGGLVFNDKGEALLIFRRGSWDLPKGKIDPGESPEEAAVREVQEETGLKQVSLHELIATTYHTYRHKKDGRVLKPTYWYRMSAPEQALTPQAEEDIEQAVWQPIGAFLNQKGLTVYPNIVDVLRQAR</sequence>
<keyword evidence="2 3" id="KW-0378">Hydrolase</keyword>
<dbReference type="Proteomes" id="UP000321580">
    <property type="component" value="Unassembled WGS sequence"/>
</dbReference>
<dbReference type="Pfam" id="PF00293">
    <property type="entry name" value="NUDIX"/>
    <property type="match status" value="1"/>
</dbReference>
<dbReference type="RefSeq" id="WP_147168017.1">
    <property type="nucleotide sequence ID" value="NZ_VOOR01000027.1"/>
</dbReference>
<keyword evidence="6" id="KW-1185">Reference proteome</keyword>
<accession>A0A5C6RKY3</accession>
<evidence type="ECO:0000256" key="3">
    <source>
        <dbReference type="RuleBase" id="RU003476"/>
    </source>
</evidence>
<evidence type="ECO:0000259" key="4">
    <source>
        <dbReference type="PROSITE" id="PS51462"/>
    </source>
</evidence>
<dbReference type="InterPro" id="IPR015797">
    <property type="entry name" value="NUDIX_hydrolase-like_dom_sf"/>
</dbReference>
<gene>
    <name evidence="5" type="ORF">FRY97_13195</name>
</gene>